<dbReference type="PANTHER" id="PTHR35601:SF1">
    <property type="entry name" value="TOXIN RELE"/>
    <property type="match status" value="1"/>
</dbReference>
<keyword evidence="2" id="KW-1277">Toxin-antitoxin system</keyword>
<dbReference type="Proteomes" id="UP000035034">
    <property type="component" value="Unassembled WGS sequence"/>
</dbReference>
<evidence type="ECO:0000256" key="2">
    <source>
        <dbReference type="ARBA" id="ARBA00022649"/>
    </source>
</evidence>
<dbReference type="InterPro" id="IPR035093">
    <property type="entry name" value="RelE/ParE_toxin_dom_sf"/>
</dbReference>
<dbReference type="Pfam" id="PF05016">
    <property type="entry name" value="ParE_toxin"/>
    <property type="match status" value="1"/>
</dbReference>
<protein>
    <recommendedName>
        <fullName evidence="5">Toxin</fullName>
    </recommendedName>
</protein>
<dbReference type="AlphaFoldDB" id="H0R4H5"/>
<keyword evidence="4" id="KW-1185">Reference proteome</keyword>
<evidence type="ECO:0000313" key="4">
    <source>
        <dbReference type="Proteomes" id="UP000035034"/>
    </source>
</evidence>
<dbReference type="Gene3D" id="3.30.2310.20">
    <property type="entry name" value="RelE-like"/>
    <property type="match status" value="1"/>
</dbReference>
<name>H0R4H5_9ACTN</name>
<dbReference type="EMBL" id="BAEH01000098">
    <property type="protein sequence ID" value="GAB19976.1"/>
    <property type="molecule type" value="Genomic_DNA"/>
</dbReference>
<gene>
    <name evidence="3" type="ORF">GOEFS_098_00420</name>
</gene>
<proteinExistence type="inferred from homology"/>
<evidence type="ECO:0000256" key="1">
    <source>
        <dbReference type="ARBA" id="ARBA00006226"/>
    </source>
</evidence>
<dbReference type="eggNOG" id="COG2026">
    <property type="taxonomic scope" value="Bacteria"/>
</dbReference>
<sequence length="89" mass="9897">MTVSRYTVNITSTARKELAKIVRANAQLGKQLGSAIDALADNPRPHGCKKLQSVEGYRIRVREYRVLYTVSDAAITVQVFRVSKRGAAY</sequence>
<comment type="similarity">
    <text evidence="1">Belongs to the RelE toxin family.</text>
</comment>
<evidence type="ECO:0008006" key="5">
    <source>
        <dbReference type="Google" id="ProtNLM"/>
    </source>
</evidence>
<dbReference type="STRING" id="1077974.GOEFS_098_00420"/>
<evidence type="ECO:0000313" key="3">
    <source>
        <dbReference type="EMBL" id="GAB19976.1"/>
    </source>
</evidence>
<dbReference type="SUPFAM" id="SSF143011">
    <property type="entry name" value="RelE-like"/>
    <property type="match status" value="1"/>
</dbReference>
<reference evidence="3 4" key="1">
    <citation type="submission" date="2011-12" db="EMBL/GenBank/DDBJ databases">
        <title>Whole genome shotgun sequence of Gordonia effusa NBRC 100432.</title>
        <authorList>
            <person name="Yoshida I."/>
            <person name="Takarada H."/>
            <person name="Hosoyama A."/>
            <person name="Tsuchikane K."/>
            <person name="Katsumata H."/>
            <person name="Yamazaki S."/>
            <person name="Fujita N."/>
        </authorList>
    </citation>
    <scope>NUCLEOTIDE SEQUENCE [LARGE SCALE GENOMIC DNA]</scope>
    <source>
        <strain evidence="3 4">NBRC 100432</strain>
    </source>
</reference>
<dbReference type="InterPro" id="IPR007712">
    <property type="entry name" value="RelE/ParE_toxin"/>
</dbReference>
<comment type="caution">
    <text evidence="3">The sequence shown here is derived from an EMBL/GenBank/DDBJ whole genome shotgun (WGS) entry which is preliminary data.</text>
</comment>
<organism evidence="3 4">
    <name type="scientific">Gordonia effusa NBRC 100432</name>
    <dbReference type="NCBI Taxonomy" id="1077974"/>
    <lineage>
        <taxon>Bacteria</taxon>
        <taxon>Bacillati</taxon>
        <taxon>Actinomycetota</taxon>
        <taxon>Actinomycetes</taxon>
        <taxon>Mycobacteriales</taxon>
        <taxon>Gordoniaceae</taxon>
        <taxon>Gordonia</taxon>
    </lineage>
</organism>
<accession>H0R4H5</accession>
<dbReference type="PANTHER" id="PTHR35601">
    <property type="entry name" value="TOXIN RELE"/>
    <property type="match status" value="1"/>
</dbReference>